<feature type="transmembrane region" description="Helical" evidence="2">
    <location>
        <begin position="71"/>
        <end position="93"/>
    </location>
</feature>
<sequence length="170" mass="18107">MTTGSDGLHGKPEDDSEGASPDTGAEGRVYKDSGVQVAAQVAEDKVAGADGKPEFGSRAPMFVKRYRPLHLTWQIGVFLVGVAIIVAGIAMLVLPGPGWVAIFLGLAVLGTEFVWAQRVLRWSKQQAARAASRAMDPRTRRRNLVFLIVGLLLAGGGVAIYLSQYGPHLP</sequence>
<gene>
    <name evidence="3" type="ORF">AQ490_14645</name>
</gene>
<organism evidence="3 4">
    <name type="scientific">Wenjunlia vitaminophila</name>
    <name type="common">Streptomyces vitaminophilus</name>
    <dbReference type="NCBI Taxonomy" id="76728"/>
    <lineage>
        <taxon>Bacteria</taxon>
        <taxon>Bacillati</taxon>
        <taxon>Actinomycetota</taxon>
        <taxon>Actinomycetes</taxon>
        <taxon>Kitasatosporales</taxon>
        <taxon>Streptomycetaceae</taxon>
        <taxon>Wenjunlia</taxon>
    </lineage>
</organism>
<dbReference type="RefSeq" id="WP_018382203.1">
    <property type="nucleotide sequence ID" value="NZ_LLZU01000005.1"/>
</dbReference>
<feature type="transmembrane region" description="Helical" evidence="2">
    <location>
        <begin position="99"/>
        <end position="116"/>
    </location>
</feature>
<dbReference type="OrthoDB" id="3295542at2"/>
<reference evidence="3 4" key="1">
    <citation type="submission" date="2015-10" db="EMBL/GenBank/DDBJ databases">
        <title>Draft genome sequence of pyrrolomycin-producing Streptomyces vitaminophilus.</title>
        <authorList>
            <person name="Graham D.E."/>
            <person name="Mahan K.M."/>
            <person name="Klingeman D.M."/>
            <person name="Hettich R.L."/>
            <person name="Parry R.J."/>
        </authorList>
    </citation>
    <scope>NUCLEOTIDE SEQUENCE [LARGE SCALE GENOMIC DNA]</scope>
    <source>
        <strain evidence="3 4">ATCC 31673</strain>
    </source>
</reference>
<evidence type="ECO:0008006" key="5">
    <source>
        <dbReference type="Google" id="ProtNLM"/>
    </source>
</evidence>
<evidence type="ECO:0000256" key="1">
    <source>
        <dbReference type="SAM" id="MobiDB-lite"/>
    </source>
</evidence>
<dbReference type="AlphaFoldDB" id="A0A0T6LWG4"/>
<dbReference type="STRING" id="76728.AQ490_14645"/>
<dbReference type="Pfam" id="PF09656">
    <property type="entry name" value="PGPGW"/>
    <property type="match status" value="1"/>
</dbReference>
<evidence type="ECO:0000313" key="4">
    <source>
        <dbReference type="Proteomes" id="UP000050867"/>
    </source>
</evidence>
<evidence type="ECO:0000313" key="3">
    <source>
        <dbReference type="EMBL" id="KRV50337.1"/>
    </source>
</evidence>
<keyword evidence="4" id="KW-1185">Reference proteome</keyword>
<dbReference type="EMBL" id="LLZU01000005">
    <property type="protein sequence ID" value="KRV50337.1"/>
    <property type="molecule type" value="Genomic_DNA"/>
</dbReference>
<keyword evidence="2" id="KW-1133">Transmembrane helix</keyword>
<keyword evidence="2" id="KW-0812">Transmembrane</keyword>
<dbReference type="InterPro" id="IPR013434">
    <property type="entry name" value="CHP02611"/>
</dbReference>
<comment type="caution">
    <text evidence="3">The sequence shown here is derived from an EMBL/GenBank/DDBJ whole genome shotgun (WGS) entry which is preliminary data.</text>
</comment>
<name>A0A0T6LWG4_WENVI</name>
<protein>
    <recommendedName>
        <fullName evidence="5">TIGR02611 family protein</fullName>
    </recommendedName>
</protein>
<dbReference type="Proteomes" id="UP000050867">
    <property type="component" value="Unassembled WGS sequence"/>
</dbReference>
<dbReference type="NCBIfam" id="TIGR02611">
    <property type="entry name" value="TIGR02611 family protein"/>
    <property type="match status" value="1"/>
</dbReference>
<dbReference type="eggNOG" id="COG0530">
    <property type="taxonomic scope" value="Bacteria"/>
</dbReference>
<accession>A0A0T6LWG4</accession>
<keyword evidence="2" id="KW-0472">Membrane</keyword>
<proteinExistence type="predicted"/>
<dbReference type="InterPro" id="IPR019099">
    <property type="entry name" value="Uncharacterised_PGPGW_TM"/>
</dbReference>
<feature type="region of interest" description="Disordered" evidence="1">
    <location>
        <begin position="1"/>
        <end position="28"/>
    </location>
</feature>
<evidence type="ECO:0000256" key="2">
    <source>
        <dbReference type="SAM" id="Phobius"/>
    </source>
</evidence>
<feature type="transmembrane region" description="Helical" evidence="2">
    <location>
        <begin position="143"/>
        <end position="162"/>
    </location>
</feature>